<keyword evidence="1" id="KW-0732">Signal</keyword>
<reference evidence="4 5" key="1">
    <citation type="journal article" date="2018" name="Nat. Microbiol.">
        <title>Leveraging single-cell genomics to expand the fungal tree of life.</title>
        <authorList>
            <person name="Ahrendt S.R."/>
            <person name="Quandt C.A."/>
            <person name="Ciobanu D."/>
            <person name="Clum A."/>
            <person name="Salamov A."/>
            <person name="Andreopoulos B."/>
            <person name="Cheng J.F."/>
            <person name="Woyke T."/>
            <person name="Pelin A."/>
            <person name="Henrissat B."/>
            <person name="Reynolds N.K."/>
            <person name="Benny G.L."/>
            <person name="Smith M.E."/>
            <person name="James T.Y."/>
            <person name="Grigoriev I.V."/>
        </authorList>
    </citation>
    <scope>NUCLEOTIDE SEQUENCE [LARGE SCALE GENOMIC DNA]</scope>
    <source>
        <strain evidence="4 5">ATCC 52028</strain>
    </source>
</reference>
<proteinExistence type="predicted"/>
<gene>
    <name evidence="2" type="ORF">CAUPRSCDRAFT_11343</name>
    <name evidence="3" type="ORF">CXG81DRAFT_26914</name>
</gene>
<reference evidence="3" key="2">
    <citation type="submission" date="2018-04" db="EMBL/GenBank/DDBJ databases">
        <title>Leveraging single-cell genomics to expand the Fungal Tree of Life.</title>
        <authorList>
            <consortium name="DOE Joint Genome Institute"/>
            <person name="Ahrendt S.R."/>
            <person name="Quandt C.A."/>
            <person name="Ciobanu D."/>
            <person name="Clum A."/>
            <person name="Salamov A."/>
            <person name="Andreopoulos B."/>
            <person name="Cheng J.-F."/>
            <person name="Woyke T."/>
            <person name="Pelin A."/>
            <person name="Henrissat B."/>
            <person name="Benny G.L."/>
            <person name="Smith M.E."/>
            <person name="James T.Y."/>
            <person name="Grigoriev I.V."/>
        </authorList>
    </citation>
    <scope>NUCLEOTIDE SEQUENCE</scope>
    <source>
        <strain evidence="3">ATCC 52028</strain>
    </source>
</reference>
<reference evidence="2" key="3">
    <citation type="submission" date="2018-08" db="EMBL/GenBank/DDBJ databases">
        <title>Leveraging single-cell genomics to expand the Fungal Tree of Life.</title>
        <authorList>
            <consortium name="DOE Joint Genome Institute"/>
            <person name="Ahrendt S.R."/>
            <person name="Quandt C.A."/>
            <person name="Ciobanu D."/>
            <person name="Clum A."/>
            <person name="Salamov A."/>
            <person name="Andreopoulos B."/>
            <person name="Cheng J.-F."/>
            <person name="Woyke T."/>
            <person name="Pelin A."/>
            <person name="Henrissat B."/>
            <person name="Reynolds N."/>
            <person name="Benny G.L."/>
            <person name="Smith M.E."/>
            <person name="James T.Y."/>
            <person name="Grigoriev I.V."/>
        </authorList>
    </citation>
    <scope>NUCLEOTIDE SEQUENCE</scope>
    <source>
        <strain evidence="2">ATCC 52028</strain>
    </source>
</reference>
<evidence type="ECO:0000313" key="5">
    <source>
        <dbReference type="Proteomes" id="UP000274922"/>
    </source>
</evidence>
<dbReference type="Proteomes" id="UP000268535">
    <property type="component" value="Unassembled WGS sequence"/>
</dbReference>
<protein>
    <recommendedName>
        <fullName evidence="6">MICOS complex subunit MIC12</fullName>
    </recommendedName>
</protein>
<evidence type="ECO:0000313" key="4">
    <source>
        <dbReference type="Proteomes" id="UP000268535"/>
    </source>
</evidence>
<evidence type="ECO:0000313" key="2">
    <source>
        <dbReference type="EMBL" id="RKO96962.1"/>
    </source>
</evidence>
<feature type="chain" id="PRO_5036118861" description="MICOS complex subunit MIC12" evidence="1">
    <location>
        <begin position="22"/>
        <end position="110"/>
    </location>
</feature>
<dbReference type="EMBL" id="ML014219">
    <property type="protein sequence ID" value="RKP00385.1"/>
    <property type="molecule type" value="Genomic_DNA"/>
</dbReference>
<dbReference type="Proteomes" id="UP000274922">
    <property type="component" value="Unassembled WGS sequence"/>
</dbReference>
<keyword evidence="5" id="KW-1185">Reference proteome</keyword>
<evidence type="ECO:0000256" key="1">
    <source>
        <dbReference type="SAM" id="SignalP"/>
    </source>
</evidence>
<dbReference type="EMBL" id="ML009494">
    <property type="protein sequence ID" value="RKO96962.1"/>
    <property type="molecule type" value="Genomic_DNA"/>
</dbReference>
<organism evidence="2 4">
    <name type="scientific">Caulochytrium protostelioides</name>
    <dbReference type="NCBI Taxonomy" id="1555241"/>
    <lineage>
        <taxon>Eukaryota</taxon>
        <taxon>Fungi</taxon>
        <taxon>Fungi incertae sedis</taxon>
        <taxon>Chytridiomycota</taxon>
        <taxon>Chytridiomycota incertae sedis</taxon>
        <taxon>Chytridiomycetes</taxon>
        <taxon>Caulochytriales</taxon>
        <taxon>Caulochytriaceae</taxon>
        <taxon>Caulochytrium</taxon>
    </lineage>
</organism>
<accession>A0A4P9WW95</accession>
<feature type="signal peptide" evidence="1">
    <location>
        <begin position="1"/>
        <end position="21"/>
    </location>
</feature>
<dbReference type="AlphaFoldDB" id="A0A4P9WW95"/>
<evidence type="ECO:0008006" key="6">
    <source>
        <dbReference type="Google" id="ProtNLM"/>
    </source>
</evidence>
<evidence type="ECO:0000313" key="3">
    <source>
        <dbReference type="EMBL" id="RKP00385.1"/>
    </source>
</evidence>
<name>A0A4P9WW95_9FUNG</name>
<sequence length="110" mass="11810">MVRFLVPFAAGALTVGLGVQALRSEAGQGSSFLINQLHTASGQLSAAASGTAAPEAPKSMQLRPVSFGLATDWTRWRHHLGERWAYKRAQMARNWNSILAAIASRITGSF</sequence>